<evidence type="ECO:0000259" key="3">
    <source>
        <dbReference type="Pfam" id="PF07687"/>
    </source>
</evidence>
<dbReference type="Pfam" id="PF01546">
    <property type="entry name" value="Peptidase_M20"/>
    <property type="match status" value="1"/>
</dbReference>
<dbReference type="Pfam" id="PF07687">
    <property type="entry name" value="M20_dimer"/>
    <property type="match status" value="1"/>
</dbReference>
<dbReference type="EMBL" id="VENJ01000005">
    <property type="protein sequence ID" value="MTJ03849.1"/>
    <property type="molecule type" value="Genomic_DNA"/>
</dbReference>
<accession>A0A7C9H9Z9</accession>
<dbReference type="SUPFAM" id="SSF55031">
    <property type="entry name" value="Bacterial exopeptidase dimerisation domain"/>
    <property type="match status" value="1"/>
</dbReference>
<dbReference type="Proteomes" id="UP000483078">
    <property type="component" value="Unassembled WGS sequence"/>
</dbReference>
<feature type="binding site" evidence="2">
    <location>
        <position position="364"/>
    </location>
    <ligand>
        <name>Mn(2+)</name>
        <dbReference type="ChEBI" id="CHEBI:29035"/>
        <label>2</label>
    </ligand>
</feature>
<dbReference type="SUPFAM" id="SSF53187">
    <property type="entry name" value="Zn-dependent exopeptidases"/>
    <property type="match status" value="1"/>
</dbReference>
<dbReference type="GO" id="GO:0046872">
    <property type="term" value="F:metal ion binding"/>
    <property type="evidence" value="ECO:0007669"/>
    <property type="project" value="UniProtKB-KW"/>
</dbReference>
<keyword evidence="1 4" id="KW-0378">Hydrolase</keyword>
<feature type="domain" description="Peptidase M20 dimerisation" evidence="3">
    <location>
        <begin position="190"/>
        <end position="289"/>
    </location>
</feature>
<dbReference type="Gene3D" id="3.30.70.360">
    <property type="match status" value="1"/>
</dbReference>
<dbReference type="NCBIfam" id="TIGR01891">
    <property type="entry name" value="amidohydrolases"/>
    <property type="match status" value="1"/>
</dbReference>
<dbReference type="GO" id="GO:0016787">
    <property type="term" value="F:hydrolase activity"/>
    <property type="evidence" value="ECO:0007669"/>
    <property type="project" value="UniProtKB-KW"/>
</dbReference>
<dbReference type="PANTHER" id="PTHR11014">
    <property type="entry name" value="PEPTIDASE M20 FAMILY MEMBER"/>
    <property type="match status" value="1"/>
</dbReference>
<organism evidence="4 5">
    <name type="scientific">Sediminimonas qiaohouensis</name>
    <dbReference type="NCBI Taxonomy" id="552061"/>
    <lineage>
        <taxon>Bacteria</taxon>
        <taxon>Pseudomonadati</taxon>
        <taxon>Pseudomonadota</taxon>
        <taxon>Alphaproteobacteria</taxon>
        <taxon>Rhodobacterales</taxon>
        <taxon>Roseobacteraceae</taxon>
        <taxon>Sediminimonas</taxon>
    </lineage>
</organism>
<dbReference type="InterPro" id="IPR002933">
    <property type="entry name" value="Peptidase_M20"/>
</dbReference>
<comment type="cofactor">
    <cofactor evidence="2">
        <name>Mn(2+)</name>
        <dbReference type="ChEBI" id="CHEBI:29035"/>
    </cofactor>
    <text evidence="2">The Mn(2+) ion enhances activity.</text>
</comment>
<sequence>MPGAKTGHNTGLSQTDLEELTTWRRDLHRLPELSGQEIETAETVQRMLRAFAPDTLLTGLGGHGVAAVFDSGQPGPAVLLRCELDGLPIHEVGDLPYRSEKDGHGHLCGHDGHMSWLAGMARVLSRRRPAQGRVVLMFQPAEEDGAGAARVVADPAFAQLAPDYAFAIHNMPGMPLGHVALGSGPVTCASAGMRVTLTGRTAHASLPETGISPAPALARLMPALTALGHGQPKDHDFTLVTVTHARMGEPAFGVAPGEAELFVTLRTRTDDGMEALRQQAEAMVRDAADAGGLAVRIGYEDVFVTCNNDATATDIARRALDKLGTHVDDAALPLRGSEDFGRFGAGANLAFMLLGAGEGAATIHNPDYDFPDTLIAPGVRIFSAIVDEILG</sequence>
<feature type="binding site" evidence="2">
    <location>
        <position position="169"/>
    </location>
    <ligand>
        <name>Mn(2+)</name>
        <dbReference type="ChEBI" id="CHEBI:29035"/>
        <label>2</label>
    </ligand>
</feature>
<evidence type="ECO:0000256" key="2">
    <source>
        <dbReference type="PIRSR" id="PIRSR005962-1"/>
    </source>
</evidence>
<feature type="binding site" evidence="2">
    <location>
        <position position="110"/>
    </location>
    <ligand>
        <name>Mn(2+)</name>
        <dbReference type="ChEBI" id="CHEBI:29035"/>
        <label>2</label>
    </ligand>
</feature>
<dbReference type="PANTHER" id="PTHR11014:SF169">
    <property type="entry name" value="CLAN MH, FAMILY M20, PEPTIDASE T-LIKE METALLOPEPTIDASE"/>
    <property type="match status" value="1"/>
</dbReference>
<evidence type="ECO:0000256" key="1">
    <source>
        <dbReference type="ARBA" id="ARBA00022801"/>
    </source>
</evidence>
<dbReference type="InterPro" id="IPR036264">
    <property type="entry name" value="Bact_exopeptidase_dim_dom"/>
</dbReference>
<dbReference type="RefSeq" id="WP_273248442.1">
    <property type="nucleotide sequence ID" value="NZ_VENJ01000005.1"/>
</dbReference>
<proteinExistence type="predicted"/>
<gene>
    <name evidence="4" type="ORF">FH759_04010</name>
</gene>
<feature type="binding site" evidence="2">
    <location>
        <position position="143"/>
    </location>
    <ligand>
        <name>Mn(2+)</name>
        <dbReference type="ChEBI" id="CHEBI:29035"/>
        <label>2</label>
    </ligand>
</feature>
<dbReference type="InterPro" id="IPR017439">
    <property type="entry name" value="Amidohydrolase"/>
</dbReference>
<dbReference type="AlphaFoldDB" id="A0A7C9H9Z9"/>
<dbReference type="PIRSF" id="PIRSF005962">
    <property type="entry name" value="Pept_M20D_amidohydro"/>
    <property type="match status" value="1"/>
</dbReference>
<keyword evidence="2" id="KW-0479">Metal-binding</keyword>
<feature type="binding site" evidence="2">
    <location>
        <position position="108"/>
    </location>
    <ligand>
        <name>Mn(2+)</name>
        <dbReference type="ChEBI" id="CHEBI:29035"/>
        <label>2</label>
    </ligand>
</feature>
<protein>
    <submittedName>
        <fullName evidence="4">Amidohydrolase</fullName>
    </submittedName>
</protein>
<name>A0A7C9H9Z9_9RHOB</name>
<dbReference type="Gene3D" id="3.40.630.10">
    <property type="entry name" value="Zn peptidases"/>
    <property type="match status" value="1"/>
</dbReference>
<comment type="caution">
    <text evidence="4">The sequence shown here is derived from an EMBL/GenBank/DDBJ whole genome shotgun (WGS) entry which is preliminary data.</text>
</comment>
<keyword evidence="2" id="KW-0464">Manganese</keyword>
<evidence type="ECO:0000313" key="5">
    <source>
        <dbReference type="Proteomes" id="UP000483078"/>
    </source>
</evidence>
<evidence type="ECO:0000313" key="4">
    <source>
        <dbReference type="EMBL" id="MTJ03849.1"/>
    </source>
</evidence>
<dbReference type="InterPro" id="IPR011650">
    <property type="entry name" value="Peptidase_M20_dimer"/>
</dbReference>
<reference evidence="4 5" key="1">
    <citation type="submission" date="2019-06" db="EMBL/GenBank/DDBJ databases">
        <title>Enrichment of Autotrophic Halophilic Microorganisms from Red Sea Brine Pool Using Microbial Electrosynthesis System.</title>
        <authorList>
            <person name="Alqahtani M.F."/>
            <person name="Bajracharya S."/>
            <person name="Katuri K.P."/>
            <person name="Ali M."/>
            <person name="Saikaly P.E."/>
        </authorList>
    </citation>
    <scope>NUCLEOTIDE SEQUENCE [LARGE SCALE GENOMIC DNA]</scope>
    <source>
        <strain evidence="4">MES6</strain>
    </source>
</reference>